<dbReference type="AlphaFoldDB" id="A0A2P2QPZ9"/>
<sequence>MLICLAILARVASSRKYLGNKGVSSSTPMLKLNTTDVANLTRFRLVSNADARLAV</sequence>
<dbReference type="EMBL" id="GGEC01088543">
    <property type="protein sequence ID" value="MBX69027.1"/>
    <property type="molecule type" value="Transcribed_RNA"/>
</dbReference>
<protein>
    <submittedName>
        <fullName evidence="1">Uncharacterized protein MANES_13G131300</fullName>
    </submittedName>
</protein>
<name>A0A2P2QPZ9_RHIMU</name>
<organism evidence="1">
    <name type="scientific">Rhizophora mucronata</name>
    <name type="common">Asiatic mangrove</name>
    <dbReference type="NCBI Taxonomy" id="61149"/>
    <lineage>
        <taxon>Eukaryota</taxon>
        <taxon>Viridiplantae</taxon>
        <taxon>Streptophyta</taxon>
        <taxon>Embryophyta</taxon>
        <taxon>Tracheophyta</taxon>
        <taxon>Spermatophyta</taxon>
        <taxon>Magnoliopsida</taxon>
        <taxon>eudicotyledons</taxon>
        <taxon>Gunneridae</taxon>
        <taxon>Pentapetalae</taxon>
        <taxon>rosids</taxon>
        <taxon>fabids</taxon>
        <taxon>Malpighiales</taxon>
        <taxon>Rhizophoraceae</taxon>
        <taxon>Rhizophora</taxon>
    </lineage>
</organism>
<proteinExistence type="predicted"/>
<reference evidence="1" key="1">
    <citation type="submission" date="2018-02" db="EMBL/GenBank/DDBJ databases">
        <title>Rhizophora mucronata_Transcriptome.</title>
        <authorList>
            <person name="Meera S.P."/>
            <person name="Sreeshan A."/>
            <person name="Augustine A."/>
        </authorList>
    </citation>
    <scope>NUCLEOTIDE SEQUENCE</scope>
    <source>
        <tissue evidence="1">Leaf</tissue>
    </source>
</reference>
<evidence type="ECO:0000313" key="1">
    <source>
        <dbReference type="EMBL" id="MBX69027.1"/>
    </source>
</evidence>
<accession>A0A2P2QPZ9</accession>